<dbReference type="AlphaFoldDB" id="A0A0B5ASR8"/>
<dbReference type="HOGENOM" id="CLU_2861760_0_0_9"/>
<evidence type="ECO:0000313" key="2">
    <source>
        <dbReference type="Proteomes" id="UP000031449"/>
    </source>
</evidence>
<geneLocation type="plasmid" evidence="2"/>
<dbReference type="KEGG" id="jeo:JMA_39320"/>
<keyword evidence="1" id="KW-0614">Plasmid</keyword>
<name>A0A0B5ASR8_9BACL</name>
<dbReference type="BioCyc" id="JESP1508404:G14D9-13216-MONOMER"/>
<keyword evidence="2" id="KW-1185">Reference proteome</keyword>
<accession>A0A0B5ASR8</accession>
<protein>
    <submittedName>
        <fullName evidence="1">Uncharacterized protein</fullName>
    </submittedName>
</protein>
<dbReference type="Proteomes" id="UP000031449">
    <property type="component" value="Plasmid unnamed"/>
</dbReference>
<dbReference type="EMBL" id="CP009417">
    <property type="protein sequence ID" value="AJD93250.1"/>
    <property type="molecule type" value="Genomic_DNA"/>
</dbReference>
<evidence type="ECO:0000313" key="1">
    <source>
        <dbReference type="EMBL" id="AJD93250.1"/>
    </source>
</evidence>
<sequence>MPKLFNISYTNDFVTDSYLTTGDKSDAVKEREMKKLESMCKHLMEVHVKEVKTVDGFAVQLLSE</sequence>
<reference evidence="1 2" key="1">
    <citation type="submission" date="2014-08" db="EMBL/GenBank/DDBJ databases">
        <title>Complete genome of a marine bacteria Jeotgalibacillus malaysiensis.</title>
        <authorList>
            <person name="Yaakop A.S."/>
            <person name="Chan K.-G."/>
            <person name="Goh K.M."/>
        </authorList>
    </citation>
    <scope>NUCLEOTIDE SEQUENCE [LARGE SCALE GENOMIC DNA]</scope>
    <source>
        <strain evidence="1 2">D5</strain>
        <plasmid evidence="2">Plasmid</plasmid>
    </source>
</reference>
<proteinExistence type="predicted"/>
<gene>
    <name evidence="1" type="ORF">JMA_39320</name>
</gene>
<organism evidence="1 2">
    <name type="scientific">Jeotgalibacillus malaysiensis</name>
    <dbReference type="NCBI Taxonomy" id="1508404"/>
    <lineage>
        <taxon>Bacteria</taxon>
        <taxon>Bacillati</taxon>
        <taxon>Bacillota</taxon>
        <taxon>Bacilli</taxon>
        <taxon>Bacillales</taxon>
        <taxon>Caryophanaceae</taxon>
        <taxon>Jeotgalibacillus</taxon>
    </lineage>
</organism>